<dbReference type="Gene3D" id="3.30.70.1520">
    <property type="entry name" value="Heterotetrameric sarcosine oxidase"/>
    <property type="match status" value="1"/>
</dbReference>
<protein>
    <submittedName>
        <fullName evidence="1">Sarcosine oxidase subunit gamma</fullName>
    </submittedName>
</protein>
<dbReference type="InterPro" id="IPR007375">
    <property type="entry name" value="SoxG"/>
</dbReference>
<organism evidence="1 2">
    <name type="scientific">Streptacidiphilus cavernicola</name>
    <dbReference type="NCBI Taxonomy" id="3342716"/>
    <lineage>
        <taxon>Bacteria</taxon>
        <taxon>Bacillati</taxon>
        <taxon>Actinomycetota</taxon>
        <taxon>Actinomycetes</taxon>
        <taxon>Kitasatosporales</taxon>
        <taxon>Streptomycetaceae</taxon>
        <taxon>Streptacidiphilus</taxon>
    </lineage>
</organism>
<dbReference type="Proteomes" id="UP001592528">
    <property type="component" value="Unassembled WGS sequence"/>
</dbReference>
<dbReference type="EMBL" id="JBHEZZ010000001">
    <property type="protein sequence ID" value="MFC1400076.1"/>
    <property type="molecule type" value="Genomic_DNA"/>
</dbReference>
<gene>
    <name evidence="1" type="ORF">ACEZDJ_02100</name>
</gene>
<dbReference type="SUPFAM" id="SSF103025">
    <property type="entry name" value="Folate-binding domain"/>
    <property type="match status" value="1"/>
</dbReference>
<evidence type="ECO:0000313" key="2">
    <source>
        <dbReference type="Proteomes" id="UP001592528"/>
    </source>
</evidence>
<comment type="caution">
    <text evidence="1">The sequence shown here is derived from an EMBL/GenBank/DDBJ whole genome shotgun (WGS) entry which is preliminary data.</text>
</comment>
<name>A0ABV6UF43_9ACTN</name>
<reference evidence="1 2" key="1">
    <citation type="submission" date="2024-09" db="EMBL/GenBank/DDBJ databases">
        <authorList>
            <person name="Lee S.D."/>
        </authorList>
    </citation>
    <scope>NUCLEOTIDE SEQUENCE [LARGE SCALE GENOMIC DNA]</scope>
    <source>
        <strain evidence="1 2">N1-5</strain>
    </source>
</reference>
<sequence length="178" mass="18525">MTAETAETATDVAVAEVPRLTQLSLRLDPDGPAAASVAKLLGTGLPTTPCIWVQAGPVDLLWLGPDEWLLLAAPDADGLRPALVQAIAPDFGTVTDVSAQRTAFDLTGPDVREVLARGCAIDLHPRAAPVGTCVQTLLAQAGVVLTVRATEPPAVRLLVRSSYAPYLLSWLGDAVSGR</sequence>
<dbReference type="RefSeq" id="WP_198037320.1">
    <property type="nucleotide sequence ID" value="NZ_JBHEZZ010000001.1"/>
</dbReference>
<proteinExistence type="predicted"/>
<keyword evidence="2" id="KW-1185">Reference proteome</keyword>
<dbReference type="Gene3D" id="3.30.1360.120">
    <property type="entry name" value="Probable tRNA modification gtpase trme, domain 1"/>
    <property type="match status" value="1"/>
</dbReference>
<evidence type="ECO:0000313" key="1">
    <source>
        <dbReference type="EMBL" id="MFC1400076.1"/>
    </source>
</evidence>
<dbReference type="Pfam" id="PF04268">
    <property type="entry name" value="SoxG"/>
    <property type="match status" value="1"/>
</dbReference>
<dbReference type="InterPro" id="IPR027266">
    <property type="entry name" value="TrmE/GcvT-like"/>
</dbReference>
<accession>A0ABV6UF43</accession>